<dbReference type="AlphaFoldDB" id="X1PHC2"/>
<accession>X1PHC2</accession>
<proteinExistence type="predicted"/>
<organism evidence="2">
    <name type="scientific">marine sediment metagenome</name>
    <dbReference type="NCBI Taxonomy" id="412755"/>
    <lineage>
        <taxon>unclassified sequences</taxon>
        <taxon>metagenomes</taxon>
        <taxon>ecological metagenomes</taxon>
    </lineage>
</organism>
<sequence>MFFRKQKSEELKEIERLKEIIESKNKKDKTLQQARRIEYNKNAYLK</sequence>
<dbReference type="EMBL" id="BARV01032826">
    <property type="protein sequence ID" value="GAI38410.1"/>
    <property type="molecule type" value="Genomic_DNA"/>
</dbReference>
<reference evidence="2" key="1">
    <citation type="journal article" date="2014" name="Front. Microbiol.">
        <title>High frequency of phylogenetically diverse reductive dehalogenase-homologous genes in deep subseafloor sedimentary metagenomes.</title>
        <authorList>
            <person name="Kawai M."/>
            <person name="Futagami T."/>
            <person name="Toyoda A."/>
            <person name="Takaki Y."/>
            <person name="Nishi S."/>
            <person name="Hori S."/>
            <person name="Arai W."/>
            <person name="Tsubouchi T."/>
            <person name="Morono Y."/>
            <person name="Uchiyama I."/>
            <person name="Ito T."/>
            <person name="Fujiyama A."/>
            <person name="Inagaki F."/>
            <person name="Takami H."/>
        </authorList>
    </citation>
    <scope>NUCLEOTIDE SEQUENCE</scope>
    <source>
        <strain evidence="2">Expedition CK06-06</strain>
    </source>
</reference>
<protein>
    <submittedName>
        <fullName evidence="2">Uncharacterized protein</fullName>
    </submittedName>
</protein>
<evidence type="ECO:0000313" key="2">
    <source>
        <dbReference type="EMBL" id="GAI38410.1"/>
    </source>
</evidence>
<feature type="non-terminal residue" evidence="2">
    <location>
        <position position="46"/>
    </location>
</feature>
<name>X1PHC2_9ZZZZ</name>
<keyword evidence="1" id="KW-0175">Coiled coil</keyword>
<gene>
    <name evidence="2" type="ORF">S06H3_51696</name>
</gene>
<comment type="caution">
    <text evidence="2">The sequence shown here is derived from an EMBL/GenBank/DDBJ whole genome shotgun (WGS) entry which is preliminary data.</text>
</comment>
<feature type="coiled-coil region" evidence="1">
    <location>
        <begin position="4"/>
        <end position="34"/>
    </location>
</feature>
<evidence type="ECO:0000256" key="1">
    <source>
        <dbReference type="SAM" id="Coils"/>
    </source>
</evidence>